<feature type="compositionally biased region" description="Basic and acidic residues" evidence="7">
    <location>
        <begin position="1312"/>
        <end position="1330"/>
    </location>
</feature>
<feature type="region of interest" description="Disordered" evidence="7">
    <location>
        <begin position="2297"/>
        <end position="2347"/>
    </location>
</feature>
<evidence type="ECO:0000256" key="2">
    <source>
        <dbReference type="ARBA" id="ARBA00022723"/>
    </source>
</evidence>
<feature type="compositionally biased region" description="Low complexity" evidence="7">
    <location>
        <begin position="333"/>
        <end position="352"/>
    </location>
</feature>
<feature type="compositionally biased region" description="Low complexity" evidence="7">
    <location>
        <begin position="402"/>
        <end position="413"/>
    </location>
</feature>
<feature type="region of interest" description="Disordered" evidence="7">
    <location>
        <begin position="2711"/>
        <end position="2734"/>
    </location>
</feature>
<dbReference type="OrthoDB" id="4737882at2759"/>
<feature type="region of interest" description="Disordered" evidence="7">
    <location>
        <begin position="994"/>
        <end position="1022"/>
    </location>
</feature>
<feature type="compositionally biased region" description="Low complexity" evidence="7">
    <location>
        <begin position="1248"/>
        <end position="1258"/>
    </location>
</feature>
<dbReference type="InterPro" id="IPR013087">
    <property type="entry name" value="Znf_C2H2_type"/>
</dbReference>
<dbReference type="RefSeq" id="XP_017033092.3">
    <property type="nucleotide sequence ID" value="XM_017177603.3"/>
</dbReference>
<feature type="compositionally biased region" description="Pro residues" evidence="7">
    <location>
        <begin position="871"/>
        <end position="883"/>
    </location>
</feature>
<protein>
    <recommendedName>
        <fullName evidence="8">C2H2-type domain-containing protein</fullName>
    </recommendedName>
</protein>
<evidence type="ECO:0000256" key="1">
    <source>
        <dbReference type="ARBA" id="ARBA00004123"/>
    </source>
</evidence>
<feature type="compositionally biased region" description="Pro residues" evidence="7">
    <location>
        <begin position="2336"/>
        <end position="2346"/>
    </location>
</feature>
<feature type="region of interest" description="Disordered" evidence="7">
    <location>
        <begin position="920"/>
        <end position="966"/>
    </location>
</feature>
<feature type="compositionally biased region" description="Low complexity" evidence="7">
    <location>
        <begin position="457"/>
        <end position="484"/>
    </location>
</feature>
<feature type="compositionally biased region" description="Low complexity" evidence="7">
    <location>
        <begin position="2319"/>
        <end position="2335"/>
    </location>
</feature>
<feature type="compositionally biased region" description="Polar residues" evidence="7">
    <location>
        <begin position="428"/>
        <end position="456"/>
    </location>
</feature>
<proteinExistence type="predicted"/>
<evidence type="ECO:0000256" key="4">
    <source>
        <dbReference type="ARBA" id="ARBA00022771"/>
    </source>
</evidence>
<name>A0A6P4IVL9_DROKI</name>
<evidence type="ECO:0000256" key="7">
    <source>
        <dbReference type="SAM" id="MobiDB-lite"/>
    </source>
</evidence>
<evidence type="ECO:0000259" key="8">
    <source>
        <dbReference type="PROSITE" id="PS00028"/>
    </source>
</evidence>
<evidence type="ECO:0000313" key="13">
    <source>
        <dbReference type="RefSeq" id="XP_070140065.1"/>
    </source>
</evidence>
<dbReference type="RefSeq" id="XP_070140065.1">
    <property type="nucleotide sequence ID" value="XM_070283964.1"/>
</dbReference>
<dbReference type="GO" id="GO:0000978">
    <property type="term" value="F:RNA polymerase II cis-regulatory region sequence-specific DNA binding"/>
    <property type="evidence" value="ECO:0007669"/>
    <property type="project" value="TreeGrafter"/>
</dbReference>
<dbReference type="Gene3D" id="3.30.160.60">
    <property type="entry name" value="Classic Zinc Finger"/>
    <property type="match status" value="3"/>
</dbReference>
<gene>
    <name evidence="10 11 12 13" type="primary">LOC108082273</name>
</gene>
<accession>A0A6P4IVL9</accession>
<dbReference type="GO" id="GO:0008270">
    <property type="term" value="F:zinc ion binding"/>
    <property type="evidence" value="ECO:0007669"/>
    <property type="project" value="UniProtKB-KW"/>
</dbReference>
<dbReference type="RefSeq" id="XP_070140063.1">
    <property type="nucleotide sequence ID" value="XM_070283962.1"/>
</dbReference>
<feature type="region of interest" description="Disordered" evidence="7">
    <location>
        <begin position="556"/>
        <end position="577"/>
    </location>
</feature>
<dbReference type="GO" id="GO:0000981">
    <property type="term" value="F:DNA-binding transcription factor activity, RNA polymerase II-specific"/>
    <property type="evidence" value="ECO:0007669"/>
    <property type="project" value="TreeGrafter"/>
</dbReference>
<evidence type="ECO:0000313" key="9">
    <source>
        <dbReference type="Proteomes" id="UP001652661"/>
    </source>
</evidence>
<feature type="region of interest" description="Disordered" evidence="7">
    <location>
        <begin position="807"/>
        <end position="895"/>
    </location>
</feature>
<sequence length="2777" mass="309272">MDFTGEDLRVISVTSQDTGAKLLEVRKDVPFIRSVLESHKNTLSTEQSQRLQALIGLLERDNVSMIKLNKIVRIVNKLKKTFIPRISDVIDISDEDSDELPSCSAATAAKPSDAAPTSKTADAKPSEATKTAPATKNTIDSKPSDTTKTNPAPTPDASPGILKSPDDGLTPGGVLATIQGSGIKENEMLSNALEPFTRRTTDSPKETALSADPLFSRRLPSAPPAATSSSSKTLEEARKKLAVLRVDSAAAATGQDQPAMVLASNMNDPRGKKHTLITALPKHKDDSLRDVVNVTPPPMVRILSPIPPAPSMKPNSSSWFTYANIPVVNVNKTSSVSSSNSSNSLSQGDHSSMSSRSYGQDSGSDPRRSFNGNQESRDPRKSRDPRLGNLNHPRDPRIGRNQSSHGPQQQHQSDAPPYSADPCRGAGTYTNNIDETNHWQATNNMNNGTGNPKKYTNPNWGVNPNANPNNIPVSSFNGSASFRGGFRGGSHNPTMGRYGNGYASSEAGQPTNHVPRTYREHREAKARAADAAAKAKLAEELRLLEAEKQPLLEAVEKESQLDKEKEDAVAVATSSKGTAEPQLDTLYRNSKGASVKKIDFRIPKKTPTVTTSPRSVNGERNADAGSSTASPAPGKSCDAEKDSNNNSNKKDVKNKNVRDLEIPNVHSQMLLQNSENSAKTLDVDDNATAVMDFFTDKHDDTEVTAPPVQELRRIRMRRYSMVPKASVPLVDKSEILTRGSLLYEDLQEHKRQLQRARHLAHIYEKTSDNCRVSAQNIITGKRRTRCASETSFNKTQQSRRSFGLGKINRRRRSTMTPAKAKVQLKEATQAKAPAAADVSLSEASTSSKASTRKRRWSVSVASDVSNQPDYQPEPQPQPVPPTTARPRNKCRPKRNELEMLNDDIAMMYYGADVLKATGRRACTQRSAPRSPSLETNSSSSSRMTSPITIRNVARRGKRLRGPSSVNVGLNRASFQTRGCLVQLERHPSLDKMAKKWEEKNEEEEKPSQEKKTGRSAAKRQTLSLEKTMEDVRNVNPKWHATSAVTITCVICNVNIRNNPLQHYIKNHGEHYGARMPPGILNELRAGRNQRPDYSIARGATHVFYYKCPFCVKVISTRALHLTEHLLSHTGERRYQCSHCLSSQHRFYVLQDHIKTCAPGATILEYENCGLLPISLYVCRICEFVQVSRDHMNQHLVKQHGMKEEEVLELGLERLLLCTIEGVPKVKSLVEGQKIVESNLKNGLTGTVASSTKAKSKAAASKDSKKTNKNSKNKMNGDDDEERPSTSKAAQKKAANKKKVKIRFKNMAKKSLRREMREKEDEAKDQEQEYKPQVDQLLVSQVNTEAVLTSIEGLPMPPAEQDNLLVVNECLMDQDMDMELAELADEEQALQNKDQSILIEEKPLMKMYMEVNDNENVDVDVKNEKPTPSTLQDTLSELDADLLDGIGSDAMTDEWIDRETAEFEPSPATPAATVPQKPNVELMEVNSPAPEAELEPEPAPVATPVFTLRVRRFTGDRLAEPQPEEESQPAAAAGTVEDQPNNILMGLLQAEPRPPNAACLGELLCAKPTAPAQEQPVVTSYGINTTNDQPKVITYASGLGLAISQVFNGAFVPMPVVNSPSLASSVTVPASVPPLVTLSVPVSGESRIGVETPSVGQHSRDVLNRSLAGQNSTTVAPSTPVDVLASAANNNMAGIVGAEAGGSAASGLPEVSLATAVTELLLPTGYSEDKLYACPQKGCFVRLTEEQFLNHVLYHIRSTLNQDSKQINCKYCDQTFLPPSLRTHLQQSHARHKLFCSICLATAVNKRLMVYHVRKHHSQAFEKIKRQLQFIQLPTDPEAGGANAGGEGAATDAKSVFLTAVVQPFGKQEMESFKRRLLEELLLRRQGTKMAYRSSEVRLLPRVPFFSQPLRCCECNFSTKERAVILWHLNDHKKRNERKAYQMDECLTDAAPTPVPESDVDVESVEDNAVAAETIRDSLEAQVDPPAVRPPGQHKAVTPKFNYVPPDNRYRCGFVPCIHVLGTELELRQHMTMNHSNIEMIFCYHCKMGLLGQSSVDKYLQHLMLHKRYIYQCGACVLYNERRSTIVRHIQNRHPLHEVDVVVHRQSDTVLNTNARWLKTPKRTSLMQTKFFCNLCQVSLPTLDQMAAHAKALHDREYQYHCLYCSFGNKKSCVVIDHILDTHPGRRVQPIQVFQHPSSRNTLGFYCIVCLKGASTCLRIGQHCEELHKSRYQWQCAHCEFGNQQERIVNQHIEMKHPQGLGMAVMQFVRVTNEIPDALSWELGQPIEEEVVAEVEQPAASNVVEEEEPAASNVVEGEMQQQKQPQPQQPQLQGPPHQEPPKQPPIVDPEVVDLLTSDGESEDSEPSESPEEEKMVKFACTHCSETNSNLQDLRTQHWALVHPDKPFYFRVQPQLLCSECKRFKSEAKTLRDEHLVKVHSIQNIVACDVRRPEECAYCDYKYHSTHDLAEHINKEGHLPYDLKNLKNDDLAALQQLSASGQKEYYQCDLCSVVMLTKDVIAQHGLVEHSRPGELFCFRQVTTPIIYHCFLCMFTSGKELITLRHMVDHYSRFLYCHFCAQHLPGGFGDYIQHCYTQHREDLHRFQDLHSYEDLRKFLRNVHYQFQNGLIITKSSLRFTRYKDEKVMRMLYAELMSKIRLHINLKSVQGQPVPVSAPQVSSASGQMPVTREPPVRITQRRKTLNPDEMLRLSRLTQPGQEQPQQPPAKVPRTWNKTPVTNPLMSEIVAAATSVPPAVPPAVNKLRIVKRRNSYVVHTAP</sequence>
<feature type="region of interest" description="Disordered" evidence="7">
    <location>
        <begin position="604"/>
        <end position="657"/>
    </location>
</feature>
<evidence type="ECO:0000256" key="5">
    <source>
        <dbReference type="ARBA" id="ARBA00022833"/>
    </source>
</evidence>
<dbReference type="PROSITE" id="PS00028">
    <property type="entry name" value="ZINC_FINGER_C2H2_1"/>
    <property type="match status" value="3"/>
</dbReference>
<feature type="compositionally biased region" description="Basic and acidic residues" evidence="7">
    <location>
        <begin position="637"/>
        <end position="657"/>
    </location>
</feature>
<feature type="domain" description="C2H2-type" evidence="8">
    <location>
        <begin position="2132"/>
        <end position="2153"/>
    </location>
</feature>
<evidence type="ECO:0000313" key="11">
    <source>
        <dbReference type="RefSeq" id="XP_070140063.1"/>
    </source>
</evidence>
<feature type="region of interest" description="Disordered" evidence="7">
    <location>
        <begin position="195"/>
        <end position="234"/>
    </location>
</feature>
<keyword evidence="2" id="KW-0479">Metal-binding</keyword>
<keyword evidence="5" id="KW-0862">Zinc</keyword>
<comment type="subcellular location">
    <subcellularLocation>
        <location evidence="1">Nucleus</location>
    </subcellularLocation>
</comment>
<feature type="compositionally biased region" description="Low complexity" evidence="7">
    <location>
        <begin position="105"/>
        <end position="119"/>
    </location>
</feature>
<feature type="region of interest" description="Disordered" evidence="7">
    <location>
        <begin position="1248"/>
        <end position="1330"/>
    </location>
</feature>
<feature type="region of interest" description="Disordered" evidence="7">
    <location>
        <begin position="333"/>
        <end position="513"/>
    </location>
</feature>
<dbReference type="RefSeq" id="XP_070140064.1">
    <property type="nucleotide sequence ID" value="XM_070283963.1"/>
</dbReference>
<feature type="compositionally biased region" description="Basic and acidic residues" evidence="7">
    <location>
        <begin position="196"/>
        <end position="205"/>
    </location>
</feature>
<feature type="region of interest" description="Disordered" evidence="7">
    <location>
        <begin position="95"/>
        <end position="182"/>
    </location>
</feature>
<evidence type="ECO:0000313" key="12">
    <source>
        <dbReference type="RefSeq" id="XP_070140064.1"/>
    </source>
</evidence>
<evidence type="ECO:0000256" key="3">
    <source>
        <dbReference type="ARBA" id="ARBA00022737"/>
    </source>
</evidence>
<keyword evidence="4" id="KW-0863">Zinc-finger</keyword>
<feature type="compositionally biased region" description="Polar residues" evidence="7">
    <location>
        <begin position="353"/>
        <end position="363"/>
    </location>
</feature>
<reference evidence="9 10" key="1">
    <citation type="submission" date="2025-05" db="UniProtKB">
        <authorList>
            <consortium name="RefSeq"/>
        </authorList>
    </citation>
    <scope>NUCLEOTIDE SEQUENCE [LARGE SCALE GENOMIC DNA]</scope>
    <source>
        <strain evidence="9 10">14028-0561.14</strain>
        <tissue evidence="10 11">Whole fly</tissue>
    </source>
</reference>
<dbReference type="GeneID" id="108082273"/>
<dbReference type="SMART" id="SM00355">
    <property type="entry name" value="ZnF_C2H2"/>
    <property type="match status" value="17"/>
</dbReference>
<feature type="compositionally biased region" description="Basic and acidic residues" evidence="7">
    <location>
        <begin position="556"/>
        <end position="568"/>
    </location>
</feature>
<feature type="compositionally biased region" description="Basic residues" evidence="7">
    <location>
        <begin position="1289"/>
        <end position="1311"/>
    </location>
</feature>
<feature type="domain" description="C2H2-type" evidence="8">
    <location>
        <begin position="2011"/>
        <end position="2034"/>
    </location>
</feature>
<evidence type="ECO:0000256" key="6">
    <source>
        <dbReference type="ARBA" id="ARBA00023242"/>
    </source>
</evidence>
<feature type="compositionally biased region" description="Low complexity" evidence="7">
    <location>
        <begin position="827"/>
        <end position="849"/>
    </location>
</feature>
<dbReference type="PANTHER" id="PTHR24406">
    <property type="entry name" value="TRANSCRIPTIONAL REPRESSOR CTCFL-RELATED"/>
    <property type="match status" value="1"/>
</dbReference>
<feature type="domain" description="C2H2-type" evidence="8">
    <location>
        <begin position="2506"/>
        <end position="2527"/>
    </location>
</feature>
<dbReference type="Proteomes" id="UP001652661">
    <property type="component" value="Chromosome 2R"/>
</dbReference>
<feature type="region of interest" description="Disordered" evidence="7">
    <location>
        <begin position="1517"/>
        <end position="1537"/>
    </location>
</feature>
<organism evidence="9 10">
    <name type="scientific">Drosophila kikkawai</name>
    <name type="common">Fruit fly</name>
    <dbReference type="NCBI Taxonomy" id="30033"/>
    <lineage>
        <taxon>Eukaryota</taxon>
        <taxon>Metazoa</taxon>
        <taxon>Ecdysozoa</taxon>
        <taxon>Arthropoda</taxon>
        <taxon>Hexapoda</taxon>
        <taxon>Insecta</taxon>
        <taxon>Pterygota</taxon>
        <taxon>Neoptera</taxon>
        <taxon>Endopterygota</taxon>
        <taxon>Diptera</taxon>
        <taxon>Brachycera</taxon>
        <taxon>Muscomorpha</taxon>
        <taxon>Ephydroidea</taxon>
        <taxon>Drosophilidae</taxon>
        <taxon>Drosophila</taxon>
        <taxon>Sophophora</taxon>
    </lineage>
</organism>
<feature type="compositionally biased region" description="Basic and acidic residues" evidence="7">
    <location>
        <begin position="375"/>
        <end position="398"/>
    </location>
</feature>
<dbReference type="InterPro" id="IPR050888">
    <property type="entry name" value="ZnF_C2H2-type_TF"/>
</dbReference>
<evidence type="ECO:0000313" key="10">
    <source>
        <dbReference type="RefSeq" id="XP_017033092.3"/>
    </source>
</evidence>
<feature type="compositionally biased region" description="Polar residues" evidence="7">
    <location>
        <begin position="128"/>
        <end position="151"/>
    </location>
</feature>
<keyword evidence="3" id="KW-0677">Repeat</keyword>
<feature type="compositionally biased region" description="Polar residues" evidence="7">
    <location>
        <begin position="502"/>
        <end position="513"/>
    </location>
</feature>
<feature type="compositionally biased region" description="Low complexity" evidence="7">
    <location>
        <begin position="928"/>
        <end position="950"/>
    </location>
</feature>
<keyword evidence="9" id="KW-1185">Reference proteome</keyword>
<keyword evidence="6" id="KW-0539">Nucleus</keyword>